<gene>
    <name evidence="5" type="ORF">BECKFW1821C_GA0114237_107916</name>
</gene>
<dbReference type="InterPro" id="IPR015943">
    <property type="entry name" value="WD40/YVTN_repeat-like_dom_sf"/>
</dbReference>
<dbReference type="PROSITE" id="PS50294">
    <property type="entry name" value="WD_REPEATS_REGION"/>
    <property type="match status" value="4"/>
</dbReference>
<dbReference type="Pfam" id="PF00400">
    <property type="entry name" value="WD40"/>
    <property type="match status" value="4"/>
</dbReference>
<dbReference type="Gene3D" id="2.130.10.10">
    <property type="entry name" value="YVTN repeat-like/Quinoprotein amine dehydrogenase"/>
    <property type="match status" value="2"/>
</dbReference>
<evidence type="ECO:0000256" key="1">
    <source>
        <dbReference type="PROSITE-ProRule" id="PRU00221"/>
    </source>
</evidence>
<dbReference type="InterPro" id="IPR049052">
    <property type="entry name" value="nSTAND1"/>
</dbReference>
<dbReference type="InterPro" id="IPR036322">
    <property type="entry name" value="WD40_repeat_dom_sf"/>
</dbReference>
<dbReference type="PANTHER" id="PTHR19879">
    <property type="entry name" value="TRANSCRIPTION INITIATION FACTOR TFIID"/>
    <property type="match status" value="1"/>
</dbReference>
<keyword evidence="3" id="KW-0812">Transmembrane</keyword>
<dbReference type="PROSITE" id="PS50082">
    <property type="entry name" value="WD_REPEATS_2"/>
    <property type="match status" value="4"/>
</dbReference>
<feature type="repeat" description="WD" evidence="1">
    <location>
        <begin position="692"/>
        <end position="733"/>
    </location>
</feature>
<dbReference type="SUPFAM" id="SSF50978">
    <property type="entry name" value="WD40 repeat-like"/>
    <property type="match status" value="1"/>
</dbReference>
<protein>
    <recommendedName>
        <fullName evidence="4">Novel STAND NTPase 1 domain-containing protein</fullName>
    </recommendedName>
</protein>
<evidence type="ECO:0000313" key="5">
    <source>
        <dbReference type="EMBL" id="VFJ75537.1"/>
    </source>
</evidence>
<dbReference type="AlphaFoldDB" id="A0A450TZR5"/>
<name>A0A450TZR5_9GAMM</name>
<evidence type="ECO:0000256" key="3">
    <source>
        <dbReference type="SAM" id="Phobius"/>
    </source>
</evidence>
<dbReference type="InterPro" id="IPR001680">
    <property type="entry name" value="WD40_rpt"/>
</dbReference>
<keyword evidence="1" id="KW-0853">WD repeat</keyword>
<feature type="coiled-coil region" evidence="2">
    <location>
        <begin position="418"/>
        <end position="460"/>
    </location>
</feature>
<sequence length="842" mass="93889">MKIILHHGPFEAVEGAARTIPLGNAGTQRQGWQHTDAAPPTLIIPIDQGEELFVADGGEENRQLLSLLRAVVSPMPDIEVGWGERSEPQQNTPQYADVGVRAEALTPTYEPRAAVTTNADLGHPMARENDSTSERPLLLIAIRSDSYQRLQTDPHLDGIEQYLFSLPPMARAEYGGVIQGPAARQTAAGQKLSIEPALTEQLIEDAEGADALPLLAFTLERLFMDYGGDGDLLLSEYRELGGIGGSIDKAIGAAFANPNVEPVIPADQQEREKLLRQGFLPWLALIDPDTDERKRRVARWREIPADARPLVERLIGQRLLVRDRRKLDDEEAIVVEVAHEALLRQWPLLSRWLDEDADALKAIQATARAAADWAGNERNPAWLIHRGERLGRVEALLLRPDLDRLLGDQGRTYVRACREREDVQAAEAERQRKEKEEAEKRRLQIEKEQAAEREQAARDRAEAARGISRRTGVGAVIAVVLMLVAGALAWWAIQQERAAQRSLANNYWTSGRNAEKGNDPVTAGHFYARATEKYPDKIAIEAGRLKLRTLQMDRNPMALDTILGHDGSILGAAFSKDESRILTWSEDKTARLWGPKAGTQGMTEIARMAHDGEVSGAAFSKDESRILTWNGYRGDNAARLWRAGDGTEVARMGHDGWVFGAAFSKDESRILTWSSDDTARLWGPKAGTELARMGHNDWVRGAAFSKDESRILTWSEDNTAQLWRAEDGTEVARMGHDGDINGAVFSKDESRILTWSQDKTARLWDLGVDYDFPLAHLALRVEVLTGTAMDRIGNIRVLGAEEWQRKKEKYDRIAKEHAENCQYPEANRYLKRKAHAPEESSL</sequence>
<feature type="repeat" description="WD" evidence="1">
    <location>
        <begin position="562"/>
        <end position="593"/>
    </location>
</feature>
<accession>A0A450TZR5</accession>
<proteinExistence type="predicted"/>
<keyword evidence="3" id="KW-0472">Membrane</keyword>
<evidence type="ECO:0000256" key="2">
    <source>
        <dbReference type="SAM" id="Coils"/>
    </source>
</evidence>
<evidence type="ECO:0000259" key="4">
    <source>
        <dbReference type="Pfam" id="PF20703"/>
    </source>
</evidence>
<dbReference type="PANTHER" id="PTHR19879:SF9">
    <property type="entry name" value="TRANSCRIPTION INITIATION FACTOR TFIID SUBUNIT 5"/>
    <property type="match status" value="1"/>
</dbReference>
<reference evidence="5" key="1">
    <citation type="submission" date="2019-02" db="EMBL/GenBank/DDBJ databases">
        <authorList>
            <person name="Gruber-Vodicka R. H."/>
            <person name="Seah K. B. B."/>
        </authorList>
    </citation>
    <scope>NUCLEOTIDE SEQUENCE</scope>
    <source>
        <strain evidence="5">BECK_BZ131</strain>
    </source>
</reference>
<keyword evidence="2" id="KW-0175">Coiled coil</keyword>
<feature type="repeat" description="WD" evidence="1">
    <location>
        <begin position="651"/>
        <end position="692"/>
    </location>
</feature>
<feature type="repeat" description="WD" evidence="1">
    <location>
        <begin position="733"/>
        <end position="766"/>
    </location>
</feature>
<feature type="transmembrane region" description="Helical" evidence="3">
    <location>
        <begin position="473"/>
        <end position="493"/>
    </location>
</feature>
<dbReference type="SMART" id="SM00320">
    <property type="entry name" value="WD40"/>
    <property type="match status" value="5"/>
</dbReference>
<dbReference type="Pfam" id="PF20703">
    <property type="entry name" value="nSTAND1"/>
    <property type="match status" value="1"/>
</dbReference>
<dbReference type="EMBL" id="CAADFE010000079">
    <property type="protein sequence ID" value="VFJ75537.1"/>
    <property type="molecule type" value="Genomic_DNA"/>
</dbReference>
<keyword evidence="3" id="KW-1133">Transmembrane helix</keyword>
<feature type="domain" description="Novel STAND NTPase 1" evidence="4">
    <location>
        <begin position="35"/>
        <end position="380"/>
    </location>
</feature>
<dbReference type="CDD" id="cd00200">
    <property type="entry name" value="WD40"/>
    <property type="match status" value="1"/>
</dbReference>
<organism evidence="5">
    <name type="scientific">Candidatus Kentrum sp. FW</name>
    <dbReference type="NCBI Taxonomy" id="2126338"/>
    <lineage>
        <taxon>Bacteria</taxon>
        <taxon>Pseudomonadati</taxon>
        <taxon>Pseudomonadota</taxon>
        <taxon>Gammaproteobacteria</taxon>
        <taxon>Candidatus Kentrum</taxon>
    </lineage>
</organism>